<reference evidence="2" key="1">
    <citation type="submission" date="2018-04" db="EMBL/GenBank/DDBJ databases">
        <title>Transcriptome assembly of Sipha flava.</title>
        <authorList>
            <person name="Scully E.D."/>
            <person name="Geib S.M."/>
            <person name="Palmer N.A."/>
            <person name="Koch K."/>
            <person name="Bradshaw J."/>
            <person name="Heng-Moss T."/>
            <person name="Sarath G."/>
        </authorList>
    </citation>
    <scope>NUCLEOTIDE SEQUENCE</scope>
</reference>
<keyword evidence="1" id="KW-0472">Membrane</keyword>
<feature type="transmembrane region" description="Helical" evidence="1">
    <location>
        <begin position="107"/>
        <end position="128"/>
    </location>
</feature>
<proteinExistence type="predicted"/>
<keyword evidence="1" id="KW-0812">Transmembrane</keyword>
<protein>
    <submittedName>
        <fullName evidence="2">Uncharacterized protein</fullName>
    </submittedName>
</protein>
<dbReference type="AlphaFoldDB" id="A0A2S2QM79"/>
<evidence type="ECO:0000256" key="1">
    <source>
        <dbReference type="SAM" id="Phobius"/>
    </source>
</evidence>
<accession>A0A2S2QM79</accession>
<name>A0A2S2QM79_9HEMI</name>
<dbReference type="EMBL" id="GGMS01009654">
    <property type="protein sequence ID" value="MBY78857.1"/>
    <property type="molecule type" value="Transcribed_RNA"/>
</dbReference>
<keyword evidence="1" id="KW-1133">Transmembrane helix</keyword>
<organism evidence="2">
    <name type="scientific">Sipha flava</name>
    <name type="common">yellow sugarcane aphid</name>
    <dbReference type="NCBI Taxonomy" id="143950"/>
    <lineage>
        <taxon>Eukaryota</taxon>
        <taxon>Metazoa</taxon>
        <taxon>Ecdysozoa</taxon>
        <taxon>Arthropoda</taxon>
        <taxon>Hexapoda</taxon>
        <taxon>Insecta</taxon>
        <taxon>Pterygota</taxon>
        <taxon>Neoptera</taxon>
        <taxon>Paraneoptera</taxon>
        <taxon>Hemiptera</taxon>
        <taxon>Sternorrhyncha</taxon>
        <taxon>Aphidomorpha</taxon>
        <taxon>Aphidoidea</taxon>
        <taxon>Aphididae</taxon>
        <taxon>Sipha</taxon>
    </lineage>
</organism>
<evidence type="ECO:0000313" key="2">
    <source>
        <dbReference type="EMBL" id="MBY78857.1"/>
    </source>
</evidence>
<sequence length="142" mass="17154">MKYELLKKKNYSLSGKVIYIYYFTDKLLTLKYFTKVILMTYITNFNGTRLATVREKRTTNKCVKLGNFCCVCDEEHRHGCAKHFPFKHFLHTEQIQYDRNRLLDGSIIAIVLMIVFDFIQIILCYYFIRCYDLFSKKKFFME</sequence>
<gene>
    <name evidence="2" type="ORF">g.149014</name>
</gene>